<comment type="caution">
    <text evidence="4">The sequence shown here is derived from an EMBL/GenBank/DDBJ whole genome shotgun (WGS) entry which is preliminary data.</text>
</comment>
<accession>A0A146G7M4</accession>
<name>A0A146G7M4_TERSA</name>
<dbReference type="STRING" id="690879.TSACC_21118"/>
<keyword evidence="2" id="KW-0732">Signal</keyword>
<feature type="signal peptide" evidence="2">
    <location>
        <begin position="1"/>
        <end position="18"/>
    </location>
</feature>
<organism evidence="4 5">
    <name type="scientific">Terrimicrobium sacchariphilum</name>
    <dbReference type="NCBI Taxonomy" id="690879"/>
    <lineage>
        <taxon>Bacteria</taxon>
        <taxon>Pseudomonadati</taxon>
        <taxon>Verrucomicrobiota</taxon>
        <taxon>Terrimicrobiia</taxon>
        <taxon>Terrimicrobiales</taxon>
        <taxon>Terrimicrobiaceae</taxon>
        <taxon>Terrimicrobium</taxon>
    </lineage>
</organism>
<feature type="chain" id="PRO_5007357516" evidence="2">
    <location>
        <begin position="19"/>
        <end position="475"/>
    </location>
</feature>
<keyword evidence="2" id="KW-0564">Palmitate</keyword>
<evidence type="ECO:0000313" key="4">
    <source>
        <dbReference type="EMBL" id="GAT32718.1"/>
    </source>
</evidence>
<dbReference type="Pfam" id="PF02321">
    <property type="entry name" value="OEP"/>
    <property type="match status" value="2"/>
</dbReference>
<feature type="coiled-coil region" evidence="3">
    <location>
        <begin position="222"/>
        <end position="249"/>
    </location>
</feature>
<reference evidence="5" key="1">
    <citation type="journal article" date="2017" name="Genome Announc.">
        <title>Draft Genome Sequence of Terrimicrobium sacchariphilum NM-5T, a Facultative Anaerobic Soil Bacterium of the Class Spartobacteria.</title>
        <authorList>
            <person name="Qiu Y.L."/>
            <person name="Tourlousse D.M."/>
            <person name="Matsuura N."/>
            <person name="Ohashi A."/>
            <person name="Sekiguchi Y."/>
        </authorList>
    </citation>
    <scope>NUCLEOTIDE SEQUENCE [LARGE SCALE GENOMIC DNA]</scope>
    <source>
        <strain evidence="5">NM-5</strain>
    </source>
</reference>
<dbReference type="SUPFAM" id="SSF56954">
    <property type="entry name" value="Outer membrane efflux proteins (OEP)"/>
    <property type="match status" value="1"/>
</dbReference>
<sequence length="475" mass="51496">MVATVRVLVSCAFLLALALGFGSCANHRDQWKDSVDVPAKWKGSSQKGGSLDTAALKKWWKRFGDPTLDELIAKAMASSPDIKTAISKVAQSRGERSVQLAGLLPSVTGNASDRLQRRDEQSTGLVTRSETYNLSLDMSWEVDLFGRQMQNLSAATKDVQQTIDNYYAAQVTLTGDVAMAYITYRAAQAQLDVVRRNIETRRETTEITRWQQEAGVSDTLELQQAVSTLEQARAAIPALEQTISETKNQLAVLCGQAPGALDRLLDRSGSIPRVPARIAVGIPADALNNRPDVRAAVNGVLAAYYRKTAAELERFPTINLDGSLGLEALRTGTIFSPEAAARTLAGSLLASLAQPIFEGGAITANIHINEELAKQAVYSFQSTVLSALSEVEDALVATRKTAERLDTLRKADAAAQEASQLATQQYQAGEVELLTVLDTQRTQLSVEEERVNTEADQVKAYVQLYKSLGGGWQPL</sequence>
<dbReference type="Gene3D" id="1.20.1600.10">
    <property type="entry name" value="Outer membrane efflux proteins (OEP)"/>
    <property type="match status" value="1"/>
</dbReference>
<dbReference type="InterPro" id="IPR010131">
    <property type="entry name" value="MdtP/NodT-like"/>
</dbReference>
<keyword evidence="2 4" id="KW-0449">Lipoprotein</keyword>
<dbReference type="InParanoid" id="A0A146G7M4"/>
<keyword evidence="2" id="KW-0472">Membrane</keyword>
<dbReference type="EMBL" id="BDCO01000002">
    <property type="protein sequence ID" value="GAT32718.1"/>
    <property type="molecule type" value="Genomic_DNA"/>
</dbReference>
<keyword evidence="2" id="KW-1134">Transmembrane beta strand</keyword>
<dbReference type="Proteomes" id="UP000076023">
    <property type="component" value="Unassembled WGS sequence"/>
</dbReference>
<comment type="subcellular location">
    <subcellularLocation>
        <location evidence="2">Cell membrane</location>
        <topology evidence="2">Lipid-anchor</topology>
    </subcellularLocation>
</comment>
<protein>
    <submittedName>
        <fullName evidence="4">Efflux transporter, outer membrane factor (OMF) lipoprotein, NodT family</fullName>
    </submittedName>
</protein>
<proteinExistence type="inferred from homology"/>
<evidence type="ECO:0000256" key="1">
    <source>
        <dbReference type="ARBA" id="ARBA00007613"/>
    </source>
</evidence>
<dbReference type="GO" id="GO:0005886">
    <property type="term" value="C:plasma membrane"/>
    <property type="evidence" value="ECO:0007669"/>
    <property type="project" value="UniProtKB-SubCell"/>
</dbReference>
<dbReference type="Gene3D" id="2.20.200.10">
    <property type="entry name" value="Outer membrane efflux proteins (OEP)"/>
    <property type="match status" value="1"/>
</dbReference>
<dbReference type="OrthoDB" id="9770517at2"/>
<keyword evidence="2" id="KW-0812">Transmembrane</keyword>
<evidence type="ECO:0000313" key="5">
    <source>
        <dbReference type="Proteomes" id="UP000076023"/>
    </source>
</evidence>
<comment type="similarity">
    <text evidence="1 2">Belongs to the outer membrane factor (OMF) (TC 1.B.17) family.</text>
</comment>
<dbReference type="NCBIfam" id="TIGR01845">
    <property type="entry name" value="outer_NodT"/>
    <property type="match status" value="1"/>
</dbReference>
<dbReference type="PANTHER" id="PTHR30203">
    <property type="entry name" value="OUTER MEMBRANE CATION EFFLUX PROTEIN"/>
    <property type="match status" value="1"/>
</dbReference>
<dbReference type="InterPro" id="IPR003423">
    <property type="entry name" value="OMP_efflux"/>
</dbReference>
<dbReference type="FunCoup" id="A0A146G7M4">
    <property type="interactions" value="190"/>
</dbReference>
<gene>
    <name evidence="4" type="ORF">TSACC_21118</name>
</gene>
<dbReference type="AlphaFoldDB" id="A0A146G7M4"/>
<dbReference type="PROSITE" id="PS51257">
    <property type="entry name" value="PROKAR_LIPOPROTEIN"/>
    <property type="match status" value="1"/>
</dbReference>
<dbReference type="GO" id="GO:0015562">
    <property type="term" value="F:efflux transmembrane transporter activity"/>
    <property type="evidence" value="ECO:0007669"/>
    <property type="project" value="InterPro"/>
</dbReference>
<keyword evidence="3" id="KW-0175">Coiled coil</keyword>
<evidence type="ECO:0000256" key="2">
    <source>
        <dbReference type="RuleBase" id="RU362097"/>
    </source>
</evidence>
<evidence type="ECO:0000256" key="3">
    <source>
        <dbReference type="SAM" id="Coils"/>
    </source>
</evidence>
<keyword evidence="5" id="KW-1185">Reference proteome</keyword>